<name>A0A9J6CUE1_RHIMP</name>
<evidence type="ECO:0000256" key="1">
    <source>
        <dbReference type="SAM" id="SignalP"/>
    </source>
</evidence>
<keyword evidence="1" id="KW-0732">Signal</keyword>
<protein>
    <submittedName>
        <fullName evidence="2">Uncharacterized protein</fullName>
    </submittedName>
</protein>
<organism evidence="2 3">
    <name type="scientific">Rhipicephalus microplus</name>
    <name type="common">Cattle tick</name>
    <name type="synonym">Boophilus microplus</name>
    <dbReference type="NCBI Taxonomy" id="6941"/>
    <lineage>
        <taxon>Eukaryota</taxon>
        <taxon>Metazoa</taxon>
        <taxon>Ecdysozoa</taxon>
        <taxon>Arthropoda</taxon>
        <taxon>Chelicerata</taxon>
        <taxon>Arachnida</taxon>
        <taxon>Acari</taxon>
        <taxon>Parasitiformes</taxon>
        <taxon>Ixodida</taxon>
        <taxon>Ixodoidea</taxon>
        <taxon>Ixodidae</taxon>
        <taxon>Rhipicephalinae</taxon>
        <taxon>Rhipicephalus</taxon>
        <taxon>Boophilus</taxon>
    </lineage>
</organism>
<dbReference type="Pfam" id="PF02450">
    <property type="entry name" value="LCAT"/>
    <property type="match status" value="1"/>
</dbReference>
<dbReference type="AlphaFoldDB" id="A0A9J6CUE1"/>
<proteinExistence type="predicted"/>
<dbReference type="EMBL" id="JABSTU010006805">
    <property type="protein sequence ID" value="KAH7932256.1"/>
    <property type="molecule type" value="Genomic_DNA"/>
</dbReference>
<dbReference type="Proteomes" id="UP000821866">
    <property type="component" value="Unassembled WGS sequence"/>
</dbReference>
<dbReference type="VEuPathDB" id="VectorBase:LOC119187463"/>
<reference evidence="2" key="1">
    <citation type="journal article" date="2020" name="Cell">
        <title>Large-Scale Comparative Analyses of Tick Genomes Elucidate Their Genetic Diversity and Vector Capacities.</title>
        <authorList>
            <consortium name="Tick Genome and Microbiome Consortium (TIGMIC)"/>
            <person name="Jia N."/>
            <person name="Wang J."/>
            <person name="Shi W."/>
            <person name="Du L."/>
            <person name="Sun Y."/>
            <person name="Zhan W."/>
            <person name="Jiang J.F."/>
            <person name="Wang Q."/>
            <person name="Zhang B."/>
            <person name="Ji P."/>
            <person name="Bell-Sakyi L."/>
            <person name="Cui X.M."/>
            <person name="Yuan T.T."/>
            <person name="Jiang B.G."/>
            <person name="Yang W.F."/>
            <person name="Lam T.T."/>
            <person name="Chang Q.C."/>
            <person name="Ding S.J."/>
            <person name="Wang X.J."/>
            <person name="Zhu J.G."/>
            <person name="Ruan X.D."/>
            <person name="Zhao L."/>
            <person name="Wei J.T."/>
            <person name="Ye R.Z."/>
            <person name="Que T.C."/>
            <person name="Du C.H."/>
            <person name="Zhou Y.H."/>
            <person name="Cheng J.X."/>
            <person name="Dai P.F."/>
            <person name="Guo W.B."/>
            <person name="Han X.H."/>
            <person name="Huang E.J."/>
            <person name="Li L.F."/>
            <person name="Wei W."/>
            <person name="Gao Y.C."/>
            <person name="Liu J.Z."/>
            <person name="Shao H.Z."/>
            <person name="Wang X."/>
            <person name="Wang C.C."/>
            <person name="Yang T.C."/>
            <person name="Huo Q.B."/>
            <person name="Li W."/>
            <person name="Chen H.Y."/>
            <person name="Chen S.E."/>
            <person name="Zhou L.G."/>
            <person name="Ni X.B."/>
            <person name="Tian J.H."/>
            <person name="Sheng Y."/>
            <person name="Liu T."/>
            <person name="Pan Y.S."/>
            <person name="Xia L.Y."/>
            <person name="Li J."/>
            <person name="Zhao F."/>
            <person name="Cao W.C."/>
        </authorList>
    </citation>
    <scope>NUCLEOTIDE SEQUENCE</scope>
    <source>
        <strain evidence="2">Rmic-2018</strain>
    </source>
</reference>
<dbReference type="InterPro" id="IPR003386">
    <property type="entry name" value="LACT/PDAT_acylTrfase"/>
</dbReference>
<feature type="signal peptide" evidence="1">
    <location>
        <begin position="1"/>
        <end position="24"/>
    </location>
</feature>
<dbReference type="PANTHER" id="PTHR11440">
    <property type="entry name" value="LECITHIN-CHOLESTEROL ACYLTRANSFERASE-RELATED"/>
    <property type="match status" value="1"/>
</dbReference>
<comment type="caution">
    <text evidence="2">The sequence shown here is derived from an EMBL/GenBank/DDBJ whole genome shotgun (WGS) entry which is preliminary data.</text>
</comment>
<gene>
    <name evidence="2" type="ORF">HPB51_029397</name>
</gene>
<evidence type="ECO:0000313" key="3">
    <source>
        <dbReference type="Proteomes" id="UP000821866"/>
    </source>
</evidence>
<dbReference type="Gene3D" id="3.40.50.1820">
    <property type="entry name" value="alpha/beta hydrolase"/>
    <property type="match status" value="1"/>
</dbReference>
<evidence type="ECO:0000313" key="2">
    <source>
        <dbReference type="EMBL" id="KAH7932256.1"/>
    </source>
</evidence>
<dbReference type="GO" id="GO:0006629">
    <property type="term" value="P:lipid metabolic process"/>
    <property type="evidence" value="ECO:0007669"/>
    <property type="project" value="InterPro"/>
</dbReference>
<dbReference type="InterPro" id="IPR029058">
    <property type="entry name" value="AB_hydrolase_fold"/>
</dbReference>
<sequence>MSRLAKLALFSTLFAFFSAGDTDAATILERLRNRIFATKKHPLILVPGDGGSQLEAKLNKTETVHYFCERRTNDYFDLWVNLELMVPYVLDCWVDNMRLLYDNKTRTTRSPDGVHVRVPGFGNTSTVEWLDPSQVSPTAYFTRIVEALVALGYQRGIDVRGAPYDFRKAPMISTFVAYTVDAVKFNDQCRCTCGDGHVTITIYKMETRGGRQCKCTAYLARCFSGLCMSVSQLFFNNYSWSIPSHCWVTGSSVNVCLHLAELSACNRFPWVMNFGLREVSPG</sequence>
<accession>A0A9J6CUE1</accession>
<dbReference type="GO" id="GO:0008374">
    <property type="term" value="F:O-acyltransferase activity"/>
    <property type="evidence" value="ECO:0007669"/>
    <property type="project" value="InterPro"/>
</dbReference>
<reference evidence="2" key="2">
    <citation type="submission" date="2021-09" db="EMBL/GenBank/DDBJ databases">
        <authorList>
            <person name="Jia N."/>
            <person name="Wang J."/>
            <person name="Shi W."/>
            <person name="Du L."/>
            <person name="Sun Y."/>
            <person name="Zhan W."/>
            <person name="Jiang J."/>
            <person name="Wang Q."/>
            <person name="Zhang B."/>
            <person name="Ji P."/>
            <person name="Sakyi L.B."/>
            <person name="Cui X."/>
            <person name="Yuan T."/>
            <person name="Jiang B."/>
            <person name="Yang W."/>
            <person name="Lam T.T.-Y."/>
            <person name="Chang Q."/>
            <person name="Ding S."/>
            <person name="Wang X."/>
            <person name="Zhu J."/>
            <person name="Ruan X."/>
            <person name="Zhao L."/>
            <person name="Wei J."/>
            <person name="Que T."/>
            <person name="Du C."/>
            <person name="Cheng J."/>
            <person name="Dai P."/>
            <person name="Han X."/>
            <person name="Huang E."/>
            <person name="Gao Y."/>
            <person name="Liu J."/>
            <person name="Shao H."/>
            <person name="Ye R."/>
            <person name="Li L."/>
            <person name="Wei W."/>
            <person name="Wang X."/>
            <person name="Wang C."/>
            <person name="Huo Q."/>
            <person name="Li W."/>
            <person name="Guo W."/>
            <person name="Chen H."/>
            <person name="Chen S."/>
            <person name="Zhou L."/>
            <person name="Zhou L."/>
            <person name="Ni X."/>
            <person name="Tian J."/>
            <person name="Zhou Y."/>
            <person name="Sheng Y."/>
            <person name="Liu T."/>
            <person name="Pan Y."/>
            <person name="Xia L."/>
            <person name="Li J."/>
            <person name="Zhao F."/>
            <person name="Cao W."/>
        </authorList>
    </citation>
    <scope>NUCLEOTIDE SEQUENCE</scope>
    <source>
        <strain evidence="2">Rmic-2018</strain>
        <tissue evidence="2">Larvae</tissue>
    </source>
</reference>
<keyword evidence="3" id="KW-1185">Reference proteome</keyword>
<feature type="chain" id="PRO_5039951618" evidence="1">
    <location>
        <begin position="25"/>
        <end position="282"/>
    </location>
</feature>